<gene>
    <name evidence="8" type="ORF">Ga0061068_12020</name>
</gene>
<protein>
    <recommendedName>
        <fullName evidence="5">Protein-arginine rhamnosyltransferase</fullName>
    </recommendedName>
    <alternativeName>
        <fullName evidence="6">EF-P arginine rhamnosyltransferase</fullName>
    </alternativeName>
</protein>
<keyword evidence="2" id="KW-0808">Transferase</keyword>
<dbReference type="NCBIfam" id="TIGR03837">
    <property type="entry name" value="efp_Arg_rhamno"/>
    <property type="match status" value="1"/>
</dbReference>
<organism evidence="8 9">
    <name type="scientific">Tepidiphilus thermophilus</name>
    <dbReference type="NCBI Taxonomy" id="876478"/>
    <lineage>
        <taxon>Bacteria</taxon>
        <taxon>Pseudomonadati</taxon>
        <taxon>Pseudomonadota</taxon>
        <taxon>Hydrogenophilia</taxon>
        <taxon>Hydrogenophilales</taxon>
        <taxon>Hydrogenophilaceae</taxon>
        <taxon>Tepidiphilus</taxon>
    </lineage>
</organism>
<evidence type="ECO:0000256" key="4">
    <source>
        <dbReference type="ARBA" id="ARBA00024346"/>
    </source>
</evidence>
<evidence type="ECO:0000256" key="7">
    <source>
        <dbReference type="ARBA" id="ARBA00048472"/>
    </source>
</evidence>
<keyword evidence="9" id="KW-1185">Reference proteome</keyword>
<dbReference type="GO" id="GO:0106361">
    <property type="term" value="F:protein-arginine rhamnosyltransferase activity"/>
    <property type="evidence" value="ECO:0007669"/>
    <property type="project" value="InterPro"/>
</dbReference>
<sequence>MQFGIFCSVIDNYGDAGVAWRLARQLRDDFGKDVILWIDDPGTLAAFAPEVRADAEIQRLGRLILRRWNRPQPDAHDREALAHIDVAIEAFGCGLGEPWLEALASRHPTPCWIHLEHLTPESWAEEVHGLSSPHPRLPLTAWFFVPGFTRRTGGLLRERTLLEQRDRFQGDPEQIARFLARIGQVETVETQRITLFCYADAELDAFRAWLASAPRATSVFVPPGQPRQALARSGLELGTRALALPGTPHVRLVPLPMLAQDDFDRLLWSCDFNWVRGEDSFVRAQWSGRPFLWHPYRQERNAHLPKLDAFLDHYLADAPAALGDSISRLFQRSNRGEETAQDWDGLWQQRDLWQAHCRRWCHHLARQEDLCTRLLDFIARNEIK</sequence>
<evidence type="ECO:0000256" key="6">
    <source>
        <dbReference type="ARBA" id="ARBA00030025"/>
    </source>
</evidence>
<evidence type="ECO:0000256" key="2">
    <source>
        <dbReference type="ARBA" id="ARBA00022679"/>
    </source>
</evidence>
<evidence type="ECO:0000256" key="5">
    <source>
        <dbReference type="ARBA" id="ARBA00024416"/>
    </source>
</evidence>
<dbReference type="Pfam" id="PF10093">
    <property type="entry name" value="EarP"/>
    <property type="match status" value="1"/>
</dbReference>
<accession>A0A0K6IXQ8</accession>
<evidence type="ECO:0000313" key="8">
    <source>
        <dbReference type="EMBL" id="CUB08092.1"/>
    </source>
</evidence>
<comment type="function">
    <text evidence="3">Protein-arginine rhamnosyltransferase that catalyzes the transfer of a single rhamnose to elongation factor P (EF-P) on 'Lys-32', a modification required for EF-P-dependent rescue of polyproline stalled ribosomes.</text>
</comment>
<dbReference type="InterPro" id="IPR016633">
    <property type="entry name" value="EarP"/>
</dbReference>
<comment type="similarity">
    <text evidence="4">Belongs to the glycosyltransferase 104 family.</text>
</comment>
<dbReference type="PIRSF" id="PIRSF015557">
    <property type="entry name" value="UCP015557"/>
    <property type="match status" value="1"/>
</dbReference>
<evidence type="ECO:0000256" key="1">
    <source>
        <dbReference type="ARBA" id="ARBA00022676"/>
    </source>
</evidence>
<dbReference type="EMBL" id="CYHH01000020">
    <property type="protein sequence ID" value="CUB08092.1"/>
    <property type="molecule type" value="Genomic_DNA"/>
</dbReference>
<evidence type="ECO:0000256" key="3">
    <source>
        <dbReference type="ARBA" id="ARBA00024303"/>
    </source>
</evidence>
<proteinExistence type="inferred from homology"/>
<dbReference type="AlphaFoldDB" id="A0A0K6IXQ8"/>
<dbReference type="OrthoDB" id="209085at2"/>
<keyword evidence="1" id="KW-0328">Glycosyltransferase</keyword>
<evidence type="ECO:0000313" key="9">
    <source>
        <dbReference type="Proteomes" id="UP000182108"/>
    </source>
</evidence>
<name>A0A0K6IXQ8_9PROT</name>
<dbReference type="Proteomes" id="UP000182108">
    <property type="component" value="Unassembled WGS sequence"/>
</dbReference>
<reference evidence="9" key="1">
    <citation type="submission" date="2015-08" db="EMBL/GenBank/DDBJ databases">
        <authorList>
            <person name="Babu N.S."/>
            <person name="Beckwith C.J."/>
            <person name="Beseler K.G."/>
            <person name="Brison A."/>
            <person name="Carone J.V."/>
            <person name="Caskin T.P."/>
            <person name="Diamond M."/>
            <person name="Durham M.E."/>
            <person name="Foxe J.M."/>
            <person name="Go M."/>
            <person name="Henderson B.A."/>
            <person name="Jones I.B."/>
            <person name="McGettigan J.A."/>
            <person name="Micheletti S.J."/>
            <person name="Nasrallah M.E."/>
            <person name="Ortiz D."/>
            <person name="Piller C.R."/>
            <person name="Privatt S.R."/>
            <person name="Schneider S.L."/>
            <person name="Sharp S."/>
            <person name="Smith T.C."/>
            <person name="Stanton J.D."/>
            <person name="Ullery H.E."/>
            <person name="Wilson R.J."/>
            <person name="Serrano M.G."/>
            <person name="Buck G."/>
            <person name="Lee V."/>
            <person name="Wang Y."/>
            <person name="Carvalho R."/>
            <person name="Voegtly L."/>
            <person name="Shi R."/>
            <person name="Duckworth R."/>
            <person name="Johnson A."/>
            <person name="Loviza R."/>
            <person name="Walstead R."/>
            <person name="Shah Z."/>
            <person name="Kiflezghi M."/>
            <person name="Wade K."/>
            <person name="Ball S.L."/>
            <person name="Bradley K.W."/>
            <person name="Asai D.J."/>
            <person name="Bowman C.A."/>
            <person name="Russell D.A."/>
            <person name="Pope W.H."/>
            <person name="Jacobs-Sera D."/>
            <person name="Hendrix R.W."/>
            <person name="Hatfull G.F."/>
        </authorList>
    </citation>
    <scope>NUCLEOTIDE SEQUENCE [LARGE SCALE GENOMIC DNA]</scope>
    <source>
        <strain evidence="9">JCM 19170</strain>
    </source>
</reference>
<dbReference type="RefSeq" id="WP_055424329.1">
    <property type="nucleotide sequence ID" value="NZ_CYHH01000020.1"/>
</dbReference>
<comment type="catalytic activity">
    <reaction evidence="7">
        <text>dTDP-beta-L-rhamnose + L-arginyl-[protein] = N(omega)-(alpha-L-rhamnosyl)-L-arginyl-[protein] + dTDP + H(+)</text>
        <dbReference type="Rhea" id="RHEA:66692"/>
        <dbReference type="Rhea" id="RHEA-COMP:10532"/>
        <dbReference type="Rhea" id="RHEA-COMP:17096"/>
        <dbReference type="ChEBI" id="CHEBI:15378"/>
        <dbReference type="ChEBI" id="CHEBI:29965"/>
        <dbReference type="ChEBI" id="CHEBI:57510"/>
        <dbReference type="ChEBI" id="CHEBI:58369"/>
        <dbReference type="ChEBI" id="CHEBI:167445"/>
    </reaction>
    <physiologicalReaction direction="left-to-right" evidence="7">
        <dbReference type="Rhea" id="RHEA:66693"/>
    </physiologicalReaction>
</comment>